<evidence type="ECO:0000313" key="1">
    <source>
        <dbReference type="EMBL" id="MBB3023435.1"/>
    </source>
</evidence>
<dbReference type="Gene3D" id="3.40.50.720">
    <property type="entry name" value="NAD(P)-binding Rossmann-like Domain"/>
    <property type="match status" value="1"/>
</dbReference>
<reference evidence="1 2" key="1">
    <citation type="submission" date="2020-08" db="EMBL/GenBank/DDBJ databases">
        <title>Sequencing the genomes of 1000 actinobacteria strains.</title>
        <authorList>
            <person name="Klenk H.-P."/>
        </authorList>
    </citation>
    <scope>NUCLEOTIDE SEQUENCE [LARGE SCALE GENOMIC DNA]</scope>
    <source>
        <strain evidence="1 2">DSM 23040</strain>
    </source>
</reference>
<comment type="caution">
    <text evidence="1">The sequence shown here is derived from an EMBL/GenBank/DDBJ whole genome shotgun (WGS) entry which is preliminary data.</text>
</comment>
<organism evidence="1 2">
    <name type="scientific">Helcobacillus massiliensis</name>
    <dbReference type="NCBI Taxonomy" id="521392"/>
    <lineage>
        <taxon>Bacteria</taxon>
        <taxon>Bacillati</taxon>
        <taxon>Actinomycetota</taxon>
        <taxon>Actinomycetes</taxon>
        <taxon>Micrococcales</taxon>
        <taxon>Dermabacteraceae</taxon>
        <taxon>Helcobacillus</taxon>
    </lineage>
</organism>
<name>A0A839QUM2_9MICO</name>
<gene>
    <name evidence="1" type="ORF">FHX50_001730</name>
</gene>
<proteinExistence type="predicted"/>
<dbReference type="Proteomes" id="UP000568050">
    <property type="component" value="Unassembled WGS sequence"/>
</dbReference>
<sequence length="244" mass="24825">MPASPTVHTGEVAVIDAAGALGDAVMRESALQGRRVQALTSAPHELVVFSSAVTPVEISGDADRGRLADAASTSDAVVLCLGAALQDPPLAPAGGRPTDEAVTLALLRALRSAGEDGAAPRLVVSLPIEALGLRTDGRRAPSAPTRRTPLLERARAVRGAADRRAQLLDARRALELVLLSGADWTAIAHPPVLVAPGPAPTQLLPVSYAPQASAQVGAQACAARLLELADAPGSTGQQLVISEV</sequence>
<dbReference type="SUPFAM" id="SSF51735">
    <property type="entry name" value="NAD(P)-binding Rossmann-fold domains"/>
    <property type="match status" value="1"/>
</dbReference>
<protein>
    <recommendedName>
        <fullName evidence="3">NAD(P)H-binding protein</fullName>
    </recommendedName>
</protein>
<keyword evidence="2" id="KW-1185">Reference proteome</keyword>
<dbReference type="EMBL" id="JACHWP010000005">
    <property type="protein sequence ID" value="MBB3023435.1"/>
    <property type="molecule type" value="Genomic_DNA"/>
</dbReference>
<evidence type="ECO:0000313" key="2">
    <source>
        <dbReference type="Proteomes" id="UP000568050"/>
    </source>
</evidence>
<dbReference type="RefSeq" id="WP_183376606.1">
    <property type="nucleotide sequence ID" value="NZ_CBCSFZ010000013.1"/>
</dbReference>
<accession>A0A839QUM2</accession>
<dbReference type="InterPro" id="IPR036291">
    <property type="entry name" value="NAD(P)-bd_dom_sf"/>
</dbReference>
<evidence type="ECO:0008006" key="3">
    <source>
        <dbReference type="Google" id="ProtNLM"/>
    </source>
</evidence>
<dbReference type="AlphaFoldDB" id="A0A839QUM2"/>